<gene>
    <name evidence="3" type="ORF">SAMN05216272_1179</name>
</gene>
<dbReference type="OrthoDB" id="9803968at2"/>
<evidence type="ECO:0000256" key="1">
    <source>
        <dbReference type="SAM" id="MobiDB-lite"/>
    </source>
</evidence>
<keyword evidence="4" id="KW-1185">Reference proteome</keyword>
<dbReference type="AlphaFoldDB" id="A0A1G8MSL0"/>
<name>A0A1G8MSL0_9PSED</name>
<dbReference type="InterPro" id="IPR042099">
    <property type="entry name" value="ANL_N_sf"/>
</dbReference>
<dbReference type="EMBL" id="FNDS01000017">
    <property type="protein sequence ID" value="SDI70971.1"/>
    <property type="molecule type" value="Genomic_DNA"/>
</dbReference>
<dbReference type="SUPFAM" id="SSF56801">
    <property type="entry name" value="Acetyl-CoA synthetase-like"/>
    <property type="match status" value="1"/>
</dbReference>
<dbReference type="STRING" id="428992.SAMN05216272_1179"/>
<sequence>MSSNANSLPAWLQQQAQRQPRGIALRHKHLGVWQVRRWATLDAEVRALAAALAAHGFAAGAELLVLSRPRPEALLLALAAQWLGGAAALLDPLDAGEAQVGLLRELNPDFVFAEGLDELLRVQRAGLRPALLLYAEGRGLSEWQGSATQAYAALLATPAASQFEAQARGAEVAFVFYRQTAQGGLERHTLSHAELLDEGQRLVRAEGLGAGEEALAARAFAAAGQARYLLAPWLIAGFRLNFPESLETRDRDRRELGPSLLLGTRETYGRLYAQALQRMPLPGSLARRLLDWALADRPGLLRASLGHWLLRRPLRDVLGFSRTRVPLLVGAPLAAEAQRFFAALGVAPRAWPLAESWQAAPPRRAETTWPRGQEPLMEPSR</sequence>
<accession>A0A1G8MSL0</accession>
<dbReference type="InterPro" id="IPR000873">
    <property type="entry name" value="AMP-dep_synth/lig_dom"/>
</dbReference>
<evidence type="ECO:0000313" key="4">
    <source>
        <dbReference type="Proteomes" id="UP000199636"/>
    </source>
</evidence>
<reference evidence="4" key="1">
    <citation type="submission" date="2016-10" db="EMBL/GenBank/DDBJ databases">
        <authorList>
            <person name="Varghese N."/>
            <person name="Submissions S."/>
        </authorList>
    </citation>
    <scope>NUCLEOTIDE SEQUENCE [LARGE SCALE GENOMIC DNA]</scope>
    <source>
        <strain evidence="4">CCM 7469</strain>
    </source>
</reference>
<organism evidence="3 4">
    <name type="scientific">Pseudomonas panipatensis</name>
    <dbReference type="NCBI Taxonomy" id="428992"/>
    <lineage>
        <taxon>Bacteria</taxon>
        <taxon>Pseudomonadati</taxon>
        <taxon>Pseudomonadota</taxon>
        <taxon>Gammaproteobacteria</taxon>
        <taxon>Pseudomonadales</taxon>
        <taxon>Pseudomonadaceae</taxon>
        <taxon>Pseudomonas</taxon>
    </lineage>
</organism>
<dbReference type="Proteomes" id="UP000199636">
    <property type="component" value="Unassembled WGS sequence"/>
</dbReference>
<proteinExistence type="predicted"/>
<feature type="domain" description="AMP-dependent synthetase/ligase" evidence="2">
    <location>
        <begin position="12"/>
        <end position="345"/>
    </location>
</feature>
<dbReference type="Pfam" id="PF00501">
    <property type="entry name" value="AMP-binding"/>
    <property type="match status" value="1"/>
</dbReference>
<evidence type="ECO:0000313" key="3">
    <source>
        <dbReference type="EMBL" id="SDI70971.1"/>
    </source>
</evidence>
<protein>
    <submittedName>
        <fullName evidence="3">AMP-binding enzyme</fullName>
    </submittedName>
</protein>
<feature type="region of interest" description="Disordered" evidence="1">
    <location>
        <begin position="358"/>
        <end position="381"/>
    </location>
</feature>
<dbReference type="RefSeq" id="WP_090268097.1">
    <property type="nucleotide sequence ID" value="NZ_FNDS01000017.1"/>
</dbReference>
<evidence type="ECO:0000259" key="2">
    <source>
        <dbReference type="Pfam" id="PF00501"/>
    </source>
</evidence>
<dbReference type="Gene3D" id="3.40.50.12780">
    <property type="entry name" value="N-terminal domain of ligase-like"/>
    <property type="match status" value="1"/>
</dbReference>